<dbReference type="Proteomes" id="UP000475545">
    <property type="component" value="Unassembled WGS sequence"/>
</dbReference>
<protein>
    <recommendedName>
        <fullName evidence="4">Ig-like domain repeat protein</fullName>
    </recommendedName>
</protein>
<name>A0A6L7GPF5_9ACTN</name>
<keyword evidence="1" id="KW-0732">Signal</keyword>
<evidence type="ECO:0000313" key="2">
    <source>
        <dbReference type="EMBL" id="MXP21257.1"/>
    </source>
</evidence>
<feature type="chain" id="PRO_5026946300" description="Ig-like domain repeat protein" evidence="1">
    <location>
        <begin position="32"/>
        <end position="156"/>
    </location>
</feature>
<proteinExistence type="predicted"/>
<feature type="signal peptide" evidence="1">
    <location>
        <begin position="1"/>
        <end position="31"/>
    </location>
</feature>
<reference evidence="2 3" key="1">
    <citation type="submission" date="2019-11" db="EMBL/GenBank/DDBJ databases">
        <title>Gordonia sp. nov., a novel actinobacterium isolated from mangrove soil in Hainan.</title>
        <authorList>
            <person name="Huang X."/>
            <person name="Xie Y."/>
            <person name="Chu X."/>
            <person name="Xiao K."/>
        </authorList>
    </citation>
    <scope>NUCLEOTIDE SEQUENCE [LARGE SCALE GENOMIC DNA]</scope>
    <source>
        <strain evidence="2 3">HNM0687</strain>
    </source>
</reference>
<dbReference type="AlphaFoldDB" id="A0A6L7GPF5"/>
<gene>
    <name evidence="2" type="ORF">GIY30_07805</name>
</gene>
<evidence type="ECO:0000256" key="1">
    <source>
        <dbReference type="SAM" id="SignalP"/>
    </source>
</evidence>
<accession>A0A6L7GPF5</accession>
<dbReference type="RefSeq" id="WP_160901283.1">
    <property type="nucleotide sequence ID" value="NZ_CP102850.1"/>
</dbReference>
<comment type="caution">
    <text evidence="2">The sequence shown here is derived from an EMBL/GenBank/DDBJ whole genome shotgun (WGS) entry which is preliminary data.</text>
</comment>
<evidence type="ECO:0008006" key="4">
    <source>
        <dbReference type="Google" id="ProtNLM"/>
    </source>
</evidence>
<keyword evidence="3" id="KW-1185">Reference proteome</keyword>
<evidence type="ECO:0000313" key="3">
    <source>
        <dbReference type="Proteomes" id="UP000475545"/>
    </source>
</evidence>
<dbReference type="EMBL" id="WMBR01000001">
    <property type="protein sequence ID" value="MXP21257.1"/>
    <property type="molecule type" value="Genomic_DNA"/>
</dbReference>
<sequence length="156" mass="15681">MSRVRGRLVGAGVGLIGAGALALAIAAPAGADVTDIEITTPSGYGSSAGVYGTGCEYEVQATVDDYSESAPVVTFVSKKEGDPTSIPFGSVTPDTETVSATWEPTSPGTYEIGAAQDGVAVWTEKITVGEGFVPIPSIGGSADSFLPFAGTCFILP</sequence>
<organism evidence="2 3">
    <name type="scientific">Gordonia mangrovi</name>
    <dbReference type="NCBI Taxonomy" id="2665643"/>
    <lineage>
        <taxon>Bacteria</taxon>
        <taxon>Bacillati</taxon>
        <taxon>Actinomycetota</taxon>
        <taxon>Actinomycetes</taxon>
        <taxon>Mycobacteriales</taxon>
        <taxon>Gordoniaceae</taxon>
        <taxon>Gordonia</taxon>
    </lineage>
</organism>